<dbReference type="InterPro" id="IPR043132">
    <property type="entry name" value="BCAT-like_C"/>
</dbReference>
<keyword evidence="14" id="KW-0032">Aminotransferase</keyword>
<dbReference type="FunFam" id="3.20.10.10:FF:000002">
    <property type="entry name" value="D-alanine aminotransferase"/>
    <property type="match status" value="1"/>
</dbReference>
<dbReference type="GO" id="GO:0009082">
    <property type="term" value="P:branched-chain amino acid biosynthetic process"/>
    <property type="evidence" value="ECO:0007669"/>
    <property type="project" value="UniProtKB-KW"/>
</dbReference>
<dbReference type="AlphaFoldDB" id="A0A840A6N1"/>
<dbReference type="PANTHER" id="PTHR42743:SF2">
    <property type="entry name" value="AMINODEOXYCHORISMATE LYASE"/>
    <property type="match status" value="1"/>
</dbReference>
<comment type="pathway">
    <text evidence="5">Amino-acid biosynthesis; L-leucine biosynthesis; L-leucine from 3-methyl-2-oxobutanoate: step 4/4.</text>
</comment>
<evidence type="ECO:0000256" key="8">
    <source>
        <dbReference type="ARBA" id="ARBA00014472"/>
    </source>
</evidence>
<dbReference type="GO" id="GO:0008696">
    <property type="term" value="F:4-amino-4-deoxychorismate lyase activity"/>
    <property type="evidence" value="ECO:0007669"/>
    <property type="project" value="TreeGrafter"/>
</dbReference>
<evidence type="ECO:0000256" key="13">
    <source>
        <dbReference type="ARBA" id="ARBA00049229"/>
    </source>
</evidence>
<comment type="cofactor">
    <cofactor evidence="1">
        <name>pyridoxal 5'-phosphate</name>
        <dbReference type="ChEBI" id="CHEBI:597326"/>
    </cofactor>
</comment>
<dbReference type="InterPro" id="IPR050571">
    <property type="entry name" value="Class-IV_PLP-Dep_Aminotrnsfr"/>
</dbReference>
<comment type="similarity">
    <text evidence="6">Belongs to the class-IV pyridoxal-phosphate-dependent aminotransferase family.</text>
</comment>
<dbReference type="Gene3D" id="3.20.10.10">
    <property type="entry name" value="D-amino Acid Aminotransferase, subunit A, domain 2"/>
    <property type="match status" value="1"/>
</dbReference>
<dbReference type="GO" id="GO:0004084">
    <property type="term" value="F:branched-chain-amino-acid transaminase activity"/>
    <property type="evidence" value="ECO:0007669"/>
    <property type="project" value="UniProtKB-EC"/>
</dbReference>
<keyword evidence="15" id="KW-1185">Reference proteome</keyword>
<organism evidence="14 15">
    <name type="scientific">Phenylobacterium haematophilum</name>
    <dbReference type="NCBI Taxonomy" id="98513"/>
    <lineage>
        <taxon>Bacteria</taxon>
        <taxon>Pseudomonadati</taxon>
        <taxon>Pseudomonadota</taxon>
        <taxon>Alphaproteobacteria</taxon>
        <taxon>Caulobacterales</taxon>
        <taxon>Caulobacteraceae</taxon>
        <taxon>Phenylobacterium</taxon>
    </lineage>
</organism>
<evidence type="ECO:0000313" key="15">
    <source>
        <dbReference type="Proteomes" id="UP000530564"/>
    </source>
</evidence>
<dbReference type="PANTHER" id="PTHR42743">
    <property type="entry name" value="AMINO-ACID AMINOTRANSFERASE"/>
    <property type="match status" value="1"/>
</dbReference>
<evidence type="ECO:0000256" key="9">
    <source>
        <dbReference type="ARBA" id="ARBA00022898"/>
    </source>
</evidence>
<evidence type="ECO:0000256" key="6">
    <source>
        <dbReference type="ARBA" id="ARBA00009320"/>
    </source>
</evidence>
<dbReference type="InterPro" id="IPR036038">
    <property type="entry name" value="Aminotransferase-like"/>
</dbReference>
<comment type="caution">
    <text evidence="14">The sequence shown here is derived from an EMBL/GenBank/DDBJ whole genome shotgun (WGS) entry which is preliminary data.</text>
</comment>
<dbReference type="GO" id="GO:0008153">
    <property type="term" value="P:4-aminobenzoate biosynthetic process"/>
    <property type="evidence" value="ECO:0007669"/>
    <property type="project" value="TreeGrafter"/>
</dbReference>
<dbReference type="GO" id="GO:0005829">
    <property type="term" value="C:cytosol"/>
    <property type="evidence" value="ECO:0007669"/>
    <property type="project" value="TreeGrafter"/>
</dbReference>
<keyword evidence="10" id="KW-0100">Branched-chain amino acid biosynthesis</keyword>
<comment type="pathway">
    <text evidence="4">Amino-acid biosynthesis; L-valine biosynthesis; L-valine from pyruvate: step 4/4.</text>
</comment>
<reference evidence="14 15" key="1">
    <citation type="submission" date="2020-08" db="EMBL/GenBank/DDBJ databases">
        <title>Genomic Encyclopedia of Type Strains, Phase IV (KMG-IV): sequencing the most valuable type-strain genomes for metagenomic binning, comparative biology and taxonomic classification.</title>
        <authorList>
            <person name="Goeker M."/>
        </authorList>
    </citation>
    <scope>NUCLEOTIDE SEQUENCE [LARGE SCALE GENOMIC DNA]</scope>
    <source>
        <strain evidence="14 15">DSM 21793</strain>
    </source>
</reference>
<sequence length="254" mass="25976">MIPLDDRGLLLGDGLFETLLAVGGIPAAPGPHLDRMAAGCASLGLPPLDRAAAGRAMAEALAGLDAPRAAVRLTLTAGSGGRGLDRPDPPAIRLFAAAAPAPAPQEPADLITSTVRRNDLSPASRLKTLSYLDNVLARAQARDAGADEALMLNTRGDVACASAANVFWLWGGRLYTPRLDCGVLAGTMRARVIAAAQGQGLAVVETRSGVAELARADAAFLTNALIGVRQVRSLDGFSWEPSSAVAALAASVRA</sequence>
<keyword evidence="14" id="KW-0456">Lyase</keyword>
<keyword evidence="14" id="KW-0808">Transferase</keyword>
<comment type="catalytic activity">
    <reaction evidence="13">
        <text>L-leucine + 2-oxoglutarate = 4-methyl-2-oxopentanoate + L-glutamate</text>
        <dbReference type="Rhea" id="RHEA:18321"/>
        <dbReference type="ChEBI" id="CHEBI:16810"/>
        <dbReference type="ChEBI" id="CHEBI:17865"/>
        <dbReference type="ChEBI" id="CHEBI:29985"/>
        <dbReference type="ChEBI" id="CHEBI:57427"/>
        <dbReference type="EC" id="2.6.1.42"/>
    </reaction>
</comment>
<evidence type="ECO:0000256" key="12">
    <source>
        <dbReference type="ARBA" id="ARBA00048798"/>
    </source>
</evidence>
<dbReference type="SUPFAM" id="SSF56752">
    <property type="entry name" value="D-aminoacid aminotransferase-like PLP-dependent enzymes"/>
    <property type="match status" value="1"/>
</dbReference>
<dbReference type="EC" id="2.6.1.42" evidence="7"/>
<accession>A0A840A6N1</accession>
<dbReference type="InterPro" id="IPR043131">
    <property type="entry name" value="BCAT-like_N"/>
</dbReference>
<evidence type="ECO:0000313" key="14">
    <source>
        <dbReference type="EMBL" id="MBB3893141.1"/>
    </source>
</evidence>
<evidence type="ECO:0000256" key="3">
    <source>
        <dbReference type="ARBA" id="ARBA00004824"/>
    </source>
</evidence>
<dbReference type="Gene3D" id="3.30.470.10">
    <property type="match status" value="1"/>
</dbReference>
<evidence type="ECO:0000256" key="4">
    <source>
        <dbReference type="ARBA" id="ARBA00004931"/>
    </source>
</evidence>
<evidence type="ECO:0000256" key="1">
    <source>
        <dbReference type="ARBA" id="ARBA00001933"/>
    </source>
</evidence>
<proteinExistence type="inferred from homology"/>
<evidence type="ECO:0000256" key="7">
    <source>
        <dbReference type="ARBA" id="ARBA00013053"/>
    </source>
</evidence>
<dbReference type="EMBL" id="JACIDK010000007">
    <property type="protein sequence ID" value="MBB3893141.1"/>
    <property type="molecule type" value="Genomic_DNA"/>
</dbReference>
<evidence type="ECO:0000256" key="10">
    <source>
        <dbReference type="ARBA" id="ARBA00023304"/>
    </source>
</evidence>
<evidence type="ECO:0000256" key="5">
    <source>
        <dbReference type="ARBA" id="ARBA00005072"/>
    </source>
</evidence>
<name>A0A840A6N1_9CAUL</name>
<comment type="function">
    <text evidence="2">Acts on leucine, isoleucine and valine.</text>
</comment>
<protein>
    <recommendedName>
        <fullName evidence="8">Probable branched-chain-amino-acid aminotransferase</fullName>
        <ecNumber evidence="7">2.6.1.42</ecNumber>
    </recommendedName>
</protein>
<gene>
    <name evidence="14" type="ORF">GGQ61_003879</name>
</gene>
<keyword evidence="9" id="KW-0663">Pyridoxal phosphate</keyword>
<dbReference type="InterPro" id="IPR001544">
    <property type="entry name" value="Aminotrans_IV"/>
</dbReference>
<dbReference type="Pfam" id="PF01063">
    <property type="entry name" value="Aminotran_4"/>
    <property type="match status" value="1"/>
</dbReference>
<evidence type="ECO:0000256" key="2">
    <source>
        <dbReference type="ARBA" id="ARBA00003109"/>
    </source>
</evidence>
<dbReference type="RefSeq" id="WP_183776363.1">
    <property type="nucleotide sequence ID" value="NZ_JACIDK010000007.1"/>
</dbReference>
<comment type="pathway">
    <text evidence="3">Amino-acid biosynthesis; L-isoleucine biosynthesis; L-isoleucine from 2-oxobutanoate: step 4/4.</text>
</comment>
<comment type="catalytic activity">
    <reaction evidence="11">
        <text>L-valine + 2-oxoglutarate = 3-methyl-2-oxobutanoate + L-glutamate</text>
        <dbReference type="Rhea" id="RHEA:24813"/>
        <dbReference type="ChEBI" id="CHEBI:11851"/>
        <dbReference type="ChEBI" id="CHEBI:16810"/>
        <dbReference type="ChEBI" id="CHEBI:29985"/>
        <dbReference type="ChEBI" id="CHEBI:57762"/>
        <dbReference type="EC" id="2.6.1.42"/>
    </reaction>
</comment>
<keyword evidence="10" id="KW-0028">Amino-acid biosynthesis</keyword>
<comment type="catalytic activity">
    <reaction evidence="12">
        <text>L-isoleucine + 2-oxoglutarate = (S)-3-methyl-2-oxopentanoate + L-glutamate</text>
        <dbReference type="Rhea" id="RHEA:24801"/>
        <dbReference type="ChEBI" id="CHEBI:16810"/>
        <dbReference type="ChEBI" id="CHEBI:29985"/>
        <dbReference type="ChEBI" id="CHEBI:35146"/>
        <dbReference type="ChEBI" id="CHEBI:58045"/>
        <dbReference type="EC" id="2.6.1.42"/>
    </reaction>
</comment>
<evidence type="ECO:0000256" key="11">
    <source>
        <dbReference type="ARBA" id="ARBA00048212"/>
    </source>
</evidence>
<dbReference type="Proteomes" id="UP000530564">
    <property type="component" value="Unassembled WGS sequence"/>
</dbReference>